<reference evidence="1 2" key="1">
    <citation type="submission" date="2021-07" db="EMBL/GenBank/DDBJ databases">
        <title>The Aristolochia fimbriata genome: insights into angiosperm evolution, floral development and chemical biosynthesis.</title>
        <authorList>
            <person name="Jiao Y."/>
        </authorList>
    </citation>
    <scope>NUCLEOTIDE SEQUENCE [LARGE SCALE GENOMIC DNA]</scope>
    <source>
        <strain evidence="1">IBCAS-2021</strain>
        <tissue evidence="1">Leaf</tissue>
    </source>
</reference>
<evidence type="ECO:0000313" key="2">
    <source>
        <dbReference type="Proteomes" id="UP000825729"/>
    </source>
</evidence>
<proteinExistence type="predicted"/>
<evidence type="ECO:0000313" key="1">
    <source>
        <dbReference type="EMBL" id="KAG9446914.1"/>
    </source>
</evidence>
<sequence length="62" mass="6782">MLQVVATKEDVGDQYLLHRGQGHSGEGHQLEVVDGEDGAGELCDNFTTVRLRPSSSWDEGRV</sequence>
<gene>
    <name evidence="1" type="ORF">H6P81_013042</name>
</gene>
<organism evidence="1 2">
    <name type="scientific">Aristolochia fimbriata</name>
    <name type="common">White veined hardy Dutchman's pipe vine</name>
    <dbReference type="NCBI Taxonomy" id="158543"/>
    <lineage>
        <taxon>Eukaryota</taxon>
        <taxon>Viridiplantae</taxon>
        <taxon>Streptophyta</taxon>
        <taxon>Embryophyta</taxon>
        <taxon>Tracheophyta</taxon>
        <taxon>Spermatophyta</taxon>
        <taxon>Magnoliopsida</taxon>
        <taxon>Magnoliidae</taxon>
        <taxon>Piperales</taxon>
        <taxon>Aristolochiaceae</taxon>
        <taxon>Aristolochia</taxon>
    </lineage>
</organism>
<dbReference type="Proteomes" id="UP000825729">
    <property type="component" value="Unassembled WGS sequence"/>
</dbReference>
<dbReference type="EMBL" id="JAINDJ010000005">
    <property type="protein sequence ID" value="KAG9446914.1"/>
    <property type="molecule type" value="Genomic_DNA"/>
</dbReference>
<keyword evidence="2" id="KW-1185">Reference proteome</keyword>
<dbReference type="AlphaFoldDB" id="A0AAV7EDX8"/>
<protein>
    <submittedName>
        <fullName evidence="1">Uncharacterized protein</fullName>
    </submittedName>
</protein>
<accession>A0AAV7EDX8</accession>
<name>A0AAV7EDX8_ARIFI</name>
<comment type="caution">
    <text evidence="1">The sequence shown here is derived from an EMBL/GenBank/DDBJ whole genome shotgun (WGS) entry which is preliminary data.</text>
</comment>